<protein>
    <submittedName>
        <fullName evidence="1">Uncharacterized protein</fullName>
    </submittedName>
</protein>
<dbReference type="AlphaFoldDB" id="A0A0C3EWX4"/>
<sequence>MLKNNTDEQLRTYFDVIALPVDVFHFKSKHKESDIECGQYCNPYIWPELRTDDGKWRFNSSTAEQANAWYGVFLAIVQDMQADRYEFFLDEMIKQRNRMIVKELKDKGKKPYNIPRGTLLSLDAHK</sequence>
<dbReference type="EMBL" id="KN833029">
    <property type="protein sequence ID" value="KIM77020.1"/>
    <property type="molecule type" value="Genomic_DNA"/>
</dbReference>
<accession>A0A0C3EWX4</accession>
<dbReference type="InParanoid" id="A0A0C3EWX4"/>
<organism evidence="1 2">
    <name type="scientific">Piloderma croceum (strain F 1598)</name>
    <dbReference type="NCBI Taxonomy" id="765440"/>
    <lineage>
        <taxon>Eukaryota</taxon>
        <taxon>Fungi</taxon>
        <taxon>Dikarya</taxon>
        <taxon>Basidiomycota</taxon>
        <taxon>Agaricomycotina</taxon>
        <taxon>Agaricomycetes</taxon>
        <taxon>Agaricomycetidae</taxon>
        <taxon>Atheliales</taxon>
        <taxon>Atheliaceae</taxon>
        <taxon>Piloderma</taxon>
    </lineage>
</organism>
<reference evidence="1 2" key="1">
    <citation type="submission" date="2014-04" db="EMBL/GenBank/DDBJ databases">
        <authorList>
            <consortium name="DOE Joint Genome Institute"/>
            <person name="Kuo A."/>
            <person name="Tarkka M."/>
            <person name="Buscot F."/>
            <person name="Kohler A."/>
            <person name="Nagy L.G."/>
            <person name="Floudas D."/>
            <person name="Copeland A."/>
            <person name="Barry K.W."/>
            <person name="Cichocki N."/>
            <person name="Veneault-Fourrey C."/>
            <person name="LaButti K."/>
            <person name="Lindquist E.A."/>
            <person name="Lipzen A."/>
            <person name="Lundell T."/>
            <person name="Morin E."/>
            <person name="Murat C."/>
            <person name="Sun H."/>
            <person name="Tunlid A."/>
            <person name="Henrissat B."/>
            <person name="Grigoriev I.V."/>
            <person name="Hibbett D.S."/>
            <person name="Martin F."/>
            <person name="Nordberg H.P."/>
            <person name="Cantor M.N."/>
            <person name="Hua S.X."/>
        </authorList>
    </citation>
    <scope>NUCLEOTIDE SEQUENCE [LARGE SCALE GENOMIC DNA]</scope>
    <source>
        <strain evidence="1 2">F 1598</strain>
    </source>
</reference>
<reference evidence="2" key="2">
    <citation type="submission" date="2015-01" db="EMBL/GenBank/DDBJ databases">
        <title>Evolutionary Origins and Diversification of the Mycorrhizal Mutualists.</title>
        <authorList>
            <consortium name="DOE Joint Genome Institute"/>
            <consortium name="Mycorrhizal Genomics Consortium"/>
            <person name="Kohler A."/>
            <person name="Kuo A."/>
            <person name="Nagy L.G."/>
            <person name="Floudas D."/>
            <person name="Copeland A."/>
            <person name="Barry K.W."/>
            <person name="Cichocki N."/>
            <person name="Veneault-Fourrey C."/>
            <person name="LaButti K."/>
            <person name="Lindquist E.A."/>
            <person name="Lipzen A."/>
            <person name="Lundell T."/>
            <person name="Morin E."/>
            <person name="Murat C."/>
            <person name="Riley R."/>
            <person name="Ohm R."/>
            <person name="Sun H."/>
            <person name="Tunlid A."/>
            <person name="Henrissat B."/>
            <person name="Grigoriev I.V."/>
            <person name="Hibbett D.S."/>
            <person name="Martin F."/>
        </authorList>
    </citation>
    <scope>NUCLEOTIDE SEQUENCE [LARGE SCALE GENOMIC DNA]</scope>
    <source>
        <strain evidence="2">F 1598</strain>
    </source>
</reference>
<keyword evidence="2" id="KW-1185">Reference proteome</keyword>
<proteinExistence type="predicted"/>
<gene>
    <name evidence="1" type="ORF">PILCRDRAFT_77240</name>
</gene>
<dbReference type="STRING" id="765440.A0A0C3EWX4"/>
<evidence type="ECO:0000313" key="2">
    <source>
        <dbReference type="Proteomes" id="UP000054166"/>
    </source>
</evidence>
<dbReference type="Proteomes" id="UP000054166">
    <property type="component" value="Unassembled WGS sequence"/>
</dbReference>
<dbReference type="OrthoDB" id="2501483at2759"/>
<evidence type="ECO:0000313" key="1">
    <source>
        <dbReference type="EMBL" id="KIM77020.1"/>
    </source>
</evidence>
<dbReference type="HOGENOM" id="CLU_004966_3_1_1"/>
<name>A0A0C3EWX4_PILCF</name>